<evidence type="ECO:0008006" key="5">
    <source>
        <dbReference type="Google" id="ProtNLM"/>
    </source>
</evidence>
<proteinExistence type="predicted"/>
<dbReference type="EMBL" id="LGUS01000190">
    <property type="protein sequence ID" value="KOG31916.1"/>
    <property type="molecule type" value="Genomic_DNA"/>
</dbReference>
<evidence type="ECO:0000256" key="1">
    <source>
        <dbReference type="SAM" id="MobiDB-lite"/>
    </source>
</evidence>
<keyword evidence="2" id="KW-1133">Transmembrane helix</keyword>
<evidence type="ECO:0000256" key="2">
    <source>
        <dbReference type="SAM" id="Phobius"/>
    </source>
</evidence>
<evidence type="ECO:0000313" key="3">
    <source>
        <dbReference type="EMBL" id="KOG31916.1"/>
    </source>
</evidence>
<feature type="compositionally biased region" description="Basic and acidic residues" evidence="1">
    <location>
        <begin position="239"/>
        <end position="254"/>
    </location>
</feature>
<feature type="transmembrane region" description="Helical" evidence="2">
    <location>
        <begin position="129"/>
        <end position="152"/>
    </location>
</feature>
<accession>A0A0L8L1H8</accession>
<sequence>MADEQYRWLDRETAERLLRGESLEAVDAADRDRAERLAKTLGALSADPPRAGAELPGEAAALAAFRKARTDRVDDWVGDLAADGADEDAGARTALGDRSRGRSSDAGLVRIGGPDPDGPRPRRARPLRLGLVAALAVGMVGGVAVAAGSGALPFGEAEPDPAASVSAAVTSERPFVTPSPQDPQEKTTPDGATGDTGQDSRDTAGGGSASPDDGTGKGTEGREDRPGGTWHGAASACRAVRDGRQLSTDRRRSLEGAAGGSTKVWKYCQGVLARGASDEDARSGGEGGKSGRGDNEVKDDQEDRDGRNDRDDRDGRGSGRGDDGGREDGDGRGDASSGGNGHHANGDLAGPTASPAPDPTYSAL</sequence>
<evidence type="ECO:0000313" key="4">
    <source>
        <dbReference type="Proteomes" id="UP000037251"/>
    </source>
</evidence>
<dbReference type="eggNOG" id="ENOG503488B">
    <property type="taxonomic scope" value="Bacteria"/>
</dbReference>
<comment type="caution">
    <text evidence="3">The sequence shown here is derived from an EMBL/GenBank/DDBJ whole genome shotgun (WGS) entry which is preliminary data.</text>
</comment>
<gene>
    <name evidence="3" type="ORF">ADK37_29520</name>
</gene>
<keyword evidence="4" id="KW-1185">Reference proteome</keyword>
<keyword evidence="2" id="KW-0812">Transmembrane</keyword>
<dbReference type="AlphaFoldDB" id="A0A0L8L1H8"/>
<feature type="region of interest" description="Disordered" evidence="1">
    <location>
        <begin position="91"/>
        <end position="124"/>
    </location>
</feature>
<dbReference type="RefSeq" id="WP_030045934.1">
    <property type="nucleotide sequence ID" value="NZ_KL575696.1"/>
</dbReference>
<feature type="compositionally biased region" description="Basic and acidic residues" evidence="1">
    <location>
        <begin position="304"/>
        <end position="333"/>
    </location>
</feature>
<keyword evidence="2" id="KW-0472">Membrane</keyword>
<dbReference type="STRING" id="67356.AQJ84_30385"/>
<dbReference type="Proteomes" id="UP000037251">
    <property type="component" value="Unassembled WGS sequence"/>
</dbReference>
<feature type="compositionally biased region" description="Basic and acidic residues" evidence="1">
    <location>
        <begin position="276"/>
        <end position="298"/>
    </location>
</feature>
<name>A0A0L8L1H8_9ACTN</name>
<dbReference type="OrthoDB" id="4338553at2"/>
<feature type="region of interest" description="Disordered" evidence="1">
    <location>
        <begin position="157"/>
        <end position="364"/>
    </location>
</feature>
<dbReference type="PATRIC" id="fig|67356.5.peg.6307"/>
<protein>
    <recommendedName>
        <fullName evidence="5">Extensin</fullName>
    </recommendedName>
</protein>
<organism evidence="3 4">
    <name type="scientific">Streptomyces resistomycificus</name>
    <dbReference type="NCBI Taxonomy" id="67356"/>
    <lineage>
        <taxon>Bacteria</taxon>
        <taxon>Bacillati</taxon>
        <taxon>Actinomycetota</taxon>
        <taxon>Actinomycetes</taxon>
        <taxon>Kitasatosporales</taxon>
        <taxon>Streptomycetaceae</taxon>
        <taxon>Streptomyces</taxon>
        <taxon>Streptomyces aurantiacus group</taxon>
    </lineage>
</organism>
<reference evidence="4" key="1">
    <citation type="submission" date="2015-07" db="EMBL/GenBank/DDBJ databases">
        <authorList>
            <person name="Ju K.-S."/>
            <person name="Doroghazi J.R."/>
            <person name="Metcalf W.W."/>
        </authorList>
    </citation>
    <scope>NUCLEOTIDE SEQUENCE [LARGE SCALE GENOMIC DNA]</scope>
    <source>
        <strain evidence="4">NRRL 2290</strain>
    </source>
</reference>